<evidence type="ECO:0000256" key="7">
    <source>
        <dbReference type="ARBA" id="ARBA00023237"/>
    </source>
</evidence>
<keyword evidence="7" id="KW-0998">Cell outer membrane</keyword>
<keyword evidence="6" id="KW-0472">Membrane</keyword>
<evidence type="ECO:0000313" key="8">
    <source>
        <dbReference type="EMBL" id="EAR53089.1"/>
    </source>
</evidence>
<comment type="caution">
    <text evidence="8">The sequence shown here is derived from an EMBL/GenBank/DDBJ whole genome shotgun (WGS) entry which is preliminary data.</text>
</comment>
<dbReference type="RefSeq" id="WP_007255823.1">
    <property type="nucleotide sequence ID" value="NZ_CH724107.1"/>
</dbReference>
<dbReference type="InterPro" id="IPR003423">
    <property type="entry name" value="OMP_efflux"/>
</dbReference>
<evidence type="ECO:0000256" key="5">
    <source>
        <dbReference type="ARBA" id="ARBA00022692"/>
    </source>
</evidence>
<dbReference type="InterPro" id="IPR051906">
    <property type="entry name" value="TolC-like"/>
</dbReference>
<dbReference type="SUPFAM" id="SSF56954">
    <property type="entry name" value="Outer membrane efflux proteins (OEP)"/>
    <property type="match status" value="1"/>
</dbReference>
<dbReference type="STRING" id="314256.OG2516_11516"/>
<evidence type="ECO:0000256" key="2">
    <source>
        <dbReference type="ARBA" id="ARBA00007613"/>
    </source>
</evidence>
<dbReference type="GO" id="GO:0015562">
    <property type="term" value="F:efflux transmembrane transporter activity"/>
    <property type="evidence" value="ECO:0007669"/>
    <property type="project" value="InterPro"/>
</dbReference>
<dbReference type="PANTHER" id="PTHR30026:SF20">
    <property type="entry name" value="OUTER MEMBRANE PROTEIN TOLC"/>
    <property type="match status" value="1"/>
</dbReference>
<evidence type="ECO:0000256" key="4">
    <source>
        <dbReference type="ARBA" id="ARBA00022452"/>
    </source>
</evidence>
<organism evidence="8 9">
    <name type="scientific">Oceanicola granulosus (strain ATCC BAA-861 / DSM 15982 / KCTC 12143 / HTCC2516)</name>
    <dbReference type="NCBI Taxonomy" id="314256"/>
    <lineage>
        <taxon>Bacteria</taxon>
        <taxon>Pseudomonadati</taxon>
        <taxon>Pseudomonadota</taxon>
        <taxon>Alphaproteobacteria</taxon>
        <taxon>Rhodobacterales</taxon>
        <taxon>Roseobacteraceae</taxon>
        <taxon>Oceanicola</taxon>
    </lineage>
</organism>
<evidence type="ECO:0000256" key="1">
    <source>
        <dbReference type="ARBA" id="ARBA00004442"/>
    </source>
</evidence>
<sequence length="486" mass="52322">MPLIIAGAIALSGCSEGLVNKATDERLAELAASGLPAEERERLVAMAEERLSGNETAAELAARFSGPAASTPGGAVSVQAILAGALETAPEIGRAAQAINAADARRLNAIFGYTPQINAAVEYQQVNQQVVSTDNEVFELGEADFPVTTASVELRQPIVDLSRIYGIRLANTTRSRAEVRYVAAVKETAYEVFDLYLAAAQSKARIAEMERRRGLIASQERTLRDLQAIGLEAGAFRGLRLDSENVGVEIAQERATLQRLLGELSFASGIVVDDVQIANVPGDVFGTERQISAAAAVEKARQNNPEILEAIIGVAEADLEKRQAIAADFGPVLEAFARLENENREDSRFGGGSETQDATIGVRLTIPLFNSNGDGFRNLIERIDFREAALAYFSTSRQITAEVGATHARMAELSQAIARAQGALSAASRISADEQALVQTGVSRDFAVASQRLRESQAREQLDYYRLEYLRAWALFSYLTGENLAN</sequence>
<dbReference type="Pfam" id="PF02321">
    <property type="entry name" value="OEP"/>
    <property type="match status" value="1"/>
</dbReference>
<keyword evidence="3" id="KW-0813">Transport</keyword>
<name>Q2CJQ0_OCEGH</name>
<dbReference type="AlphaFoldDB" id="Q2CJQ0"/>
<accession>Q2CJQ0</accession>
<reference evidence="8 9" key="1">
    <citation type="journal article" date="2010" name="J. Bacteriol.">
        <title>Genome sequences of Oceanicola granulosus HTCC2516(T) and Oceanicola batsensis HTCC2597(TDelta).</title>
        <authorList>
            <person name="Thrash J.C."/>
            <person name="Cho J.C."/>
            <person name="Vergin K.L."/>
            <person name="Giovannoni S.J."/>
        </authorList>
    </citation>
    <scope>NUCLEOTIDE SEQUENCE [LARGE SCALE GENOMIC DNA]</scope>
    <source>
        <strain evidence="9">ATCC BAA-861 / DSM 15982 / KCTC 12143 / HTCC2516</strain>
    </source>
</reference>
<comment type="similarity">
    <text evidence="2">Belongs to the outer membrane factor (OMF) (TC 1.B.17) family.</text>
</comment>
<comment type="subcellular location">
    <subcellularLocation>
        <location evidence="1">Cell outer membrane</location>
    </subcellularLocation>
</comment>
<dbReference type="GO" id="GO:1990281">
    <property type="term" value="C:efflux pump complex"/>
    <property type="evidence" value="ECO:0007669"/>
    <property type="project" value="TreeGrafter"/>
</dbReference>
<evidence type="ECO:0000313" key="9">
    <source>
        <dbReference type="Proteomes" id="UP000003635"/>
    </source>
</evidence>
<dbReference type="Proteomes" id="UP000003635">
    <property type="component" value="Unassembled WGS sequence"/>
</dbReference>
<proteinExistence type="inferred from homology"/>
<keyword evidence="9" id="KW-1185">Reference proteome</keyword>
<evidence type="ECO:0000256" key="3">
    <source>
        <dbReference type="ARBA" id="ARBA00022448"/>
    </source>
</evidence>
<protein>
    <submittedName>
        <fullName evidence="8">Outer membrane efflux protein, putative</fullName>
    </submittedName>
</protein>
<evidence type="ECO:0000256" key="6">
    <source>
        <dbReference type="ARBA" id="ARBA00023136"/>
    </source>
</evidence>
<gene>
    <name evidence="8" type="ORF">OG2516_11516</name>
</gene>
<dbReference type="GO" id="GO:0015288">
    <property type="term" value="F:porin activity"/>
    <property type="evidence" value="ECO:0007669"/>
    <property type="project" value="TreeGrafter"/>
</dbReference>
<keyword evidence="5" id="KW-0812">Transmembrane</keyword>
<dbReference type="HOGENOM" id="CLU_561224_0_0_5"/>
<dbReference type="Gene3D" id="1.20.1600.10">
    <property type="entry name" value="Outer membrane efflux proteins (OEP)"/>
    <property type="match status" value="1"/>
</dbReference>
<dbReference type="GO" id="GO:0009279">
    <property type="term" value="C:cell outer membrane"/>
    <property type="evidence" value="ECO:0007669"/>
    <property type="project" value="UniProtKB-SubCell"/>
</dbReference>
<dbReference type="eggNOG" id="COG1538">
    <property type="taxonomic scope" value="Bacteria"/>
</dbReference>
<dbReference type="PANTHER" id="PTHR30026">
    <property type="entry name" value="OUTER MEMBRANE PROTEIN TOLC"/>
    <property type="match status" value="1"/>
</dbReference>
<dbReference type="EMBL" id="AAOT01000001">
    <property type="protein sequence ID" value="EAR53089.1"/>
    <property type="molecule type" value="Genomic_DNA"/>
</dbReference>
<keyword evidence="4" id="KW-1134">Transmembrane beta strand</keyword>